<dbReference type="PANTHER" id="PTHR47706">
    <property type="entry name" value="NMRA-LIKE FAMILY PROTEIN"/>
    <property type="match status" value="1"/>
</dbReference>
<dbReference type="EMBL" id="KZ851856">
    <property type="protein sequence ID" value="RDK41019.1"/>
    <property type="molecule type" value="Genomic_DNA"/>
</dbReference>
<reference evidence="5 6" key="1">
    <citation type="submission" date="2018-07" db="EMBL/GenBank/DDBJ databases">
        <title>Section-level genome sequencing of Aspergillus section Nigri to investigate inter- and intra-species variation.</title>
        <authorList>
            <consortium name="DOE Joint Genome Institute"/>
            <person name="Vesth T.C."/>
            <person name="Nybo J.L."/>
            <person name="Theobald S."/>
            <person name="Frisvad J.C."/>
            <person name="Larsen T.O."/>
            <person name="Nielsen K.F."/>
            <person name="Hoof J.B."/>
            <person name="Brandl J."/>
            <person name="Salamov A."/>
            <person name="Riley R."/>
            <person name="Gladden J.M."/>
            <person name="Phatale P."/>
            <person name="Nielsen M.T."/>
            <person name="Lyhne E.K."/>
            <person name="Kogle M.E."/>
            <person name="Strasser K."/>
            <person name="McDonnell E."/>
            <person name="Barry K."/>
            <person name="Clum A."/>
            <person name="Chen C."/>
            <person name="Nolan M."/>
            <person name="Sandor L."/>
            <person name="Kuo A."/>
            <person name="Lipzen A."/>
            <person name="Hainaut M."/>
            <person name="Drula E."/>
            <person name="Tsang A."/>
            <person name="Magnuson J.K."/>
            <person name="Henrissat B."/>
            <person name="Wiebenga A."/>
            <person name="Simmons B.A."/>
            <person name="Makela M.R."/>
            <person name="De vries R.P."/>
            <person name="Grigoriev I.V."/>
            <person name="Mortensen U.H."/>
            <person name="Baker S.E."/>
            <person name="Andersen M.R."/>
        </authorList>
    </citation>
    <scope>NUCLEOTIDE SEQUENCE [LARGE SCALE GENOMIC DNA]</scope>
    <source>
        <strain evidence="5 6">ATCC 13157</strain>
    </source>
</reference>
<evidence type="ECO:0000259" key="4">
    <source>
        <dbReference type="Pfam" id="PF05368"/>
    </source>
</evidence>
<dbReference type="GO" id="GO:0016491">
    <property type="term" value="F:oxidoreductase activity"/>
    <property type="evidence" value="ECO:0007669"/>
    <property type="project" value="UniProtKB-KW"/>
</dbReference>
<dbReference type="SUPFAM" id="SSF51735">
    <property type="entry name" value="NAD(P)-binding Rossmann-fold domains"/>
    <property type="match status" value="1"/>
</dbReference>
<accession>A0A370PFP9</accession>
<dbReference type="Gene3D" id="3.40.50.720">
    <property type="entry name" value="NAD(P)-binding Rossmann-like Domain"/>
    <property type="match status" value="1"/>
</dbReference>
<feature type="domain" description="NmrA-like" evidence="4">
    <location>
        <begin position="4"/>
        <end position="251"/>
    </location>
</feature>
<evidence type="ECO:0000313" key="6">
    <source>
        <dbReference type="Proteomes" id="UP000254937"/>
    </source>
</evidence>
<keyword evidence="3" id="KW-0560">Oxidoreductase</keyword>
<keyword evidence="2" id="KW-0521">NADP</keyword>
<proteinExistence type="inferred from homology"/>
<evidence type="ECO:0000256" key="1">
    <source>
        <dbReference type="ARBA" id="ARBA00005725"/>
    </source>
</evidence>
<dbReference type="PANTHER" id="PTHR47706:SF4">
    <property type="entry name" value="NMRA-LIKE DOMAIN-CONTAINING PROTEIN"/>
    <property type="match status" value="1"/>
</dbReference>
<dbReference type="InterPro" id="IPR051609">
    <property type="entry name" value="NmrA/Isoflavone_reductase-like"/>
</dbReference>
<comment type="similarity">
    <text evidence="1">Belongs to the NmrA-type oxidoreductase family. Isoflavone reductase subfamily.</text>
</comment>
<organism evidence="5 6">
    <name type="scientific">Aspergillus phoenicis ATCC 13157</name>
    <dbReference type="NCBI Taxonomy" id="1353007"/>
    <lineage>
        <taxon>Eukaryota</taxon>
        <taxon>Fungi</taxon>
        <taxon>Dikarya</taxon>
        <taxon>Ascomycota</taxon>
        <taxon>Pezizomycotina</taxon>
        <taxon>Eurotiomycetes</taxon>
        <taxon>Eurotiomycetidae</taxon>
        <taxon>Eurotiales</taxon>
        <taxon>Aspergillaceae</taxon>
        <taxon>Aspergillus</taxon>
    </lineage>
</organism>
<evidence type="ECO:0000256" key="3">
    <source>
        <dbReference type="ARBA" id="ARBA00023002"/>
    </source>
</evidence>
<evidence type="ECO:0000313" key="5">
    <source>
        <dbReference type="EMBL" id="RDK41019.1"/>
    </source>
</evidence>
<dbReference type="AlphaFoldDB" id="A0A370PFP9"/>
<keyword evidence="6" id="KW-1185">Reference proteome</keyword>
<dbReference type="Gene3D" id="3.90.25.10">
    <property type="entry name" value="UDP-galactose 4-epimerase, domain 1"/>
    <property type="match status" value="1"/>
</dbReference>
<sequence length="318" mass="34796">MAIIAVAGGTGKLGRAIVEALRDTTNHSVYILTRKADDDQAKALGIPLLLADYSDVESLANVLESNKINTVVSAVSVIDDATSTAQLNLIEAAERSSSTKRFYPSHIHTLIIPPNRSIHAGLFPTIKGKLAAATRLRSTTSLEYTFVSNGFFLDYFGMPKVKSYLNHKLVFAVDVANNVAAIPGSGDVPIVFTHTFDVAKFVAALVGVPNWPERSTVIGDKKSWNEFIAIAEEVKGVKFNITHDFEEMLKSSKITELPSHSASYSFLPKEKLQAILSAFGRWTIAGDFDMPEEGSLNQRFPEIKPRSVRDVLEEGWKA</sequence>
<dbReference type="InterPro" id="IPR036291">
    <property type="entry name" value="NAD(P)-bd_dom_sf"/>
</dbReference>
<dbReference type="Proteomes" id="UP000254937">
    <property type="component" value="Unassembled WGS sequence"/>
</dbReference>
<dbReference type="Pfam" id="PF05368">
    <property type="entry name" value="NmrA"/>
    <property type="match status" value="1"/>
</dbReference>
<protein>
    <submittedName>
        <fullName evidence="5">NAD(P)-binding protein</fullName>
    </submittedName>
</protein>
<gene>
    <name evidence="5" type="ORF">M752DRAFT_217700</name>
</gene>
<name>A0A370PFP9_ASPPH</name>
<evidence type="ECO:0000256" key="2">
    <source>
        <dbReference type="ARBA" id="ARBA00022857"/>
    </source>
</evidence>
<dbReference type="InterPro" id="IPR008030">
    <property type="entry name" value="NmrA-like"/>
</dbReference>